<dbReference type="Pfam" id="PF01453">
    <property type="entry name" value="B_lectin"/>
    <property type="match status" value="1"/>
</dbReference>
<evidence type="ECO:0000256" key="6">
    <source>
        <dbReference type="ARBA" id="ARBA00023136"/>
    </source>
</evidence>
<evidence type="ECO:0000259" key="11">
    <source>
        <dbReference type="PROSITE" id="PS50927"/>
    </source>
</evidence>
<dbReference type="SUPFAM" id="SSF51110">
    <property type="entry name" value="alpha-D-mannose-specific plant lectins"/>
    <property type="match status" value="1"/>
</dbReference>
<gene>
    <name evidence="12" type="primary">ga18048</name>
    <name evidence="12" type="ORF">PR202_ga18048</name>
</gene>
<dbReference type="SMART" id="SM00108">
    <property type="entry name" value="B_lectin"/>
    <property type="match status" value="1"/>
</dbReference>
<feature type="domain" description="Bulb-type lectin" evidence="11">
    <location>
        <begin position="22"/>
        <end position="151"/>
    </location>
</feature>
<accession>A0AAV5CRP9</accession>
<dbReference type="Proteomes" id="UP001054889">
    <property type="component" value="Unassembled WGS sequence"/>
</dbReference>
<proteinExistence type="predicted"/>
<keyword evidence="13" id="KW-1185">Reference proteome</keyword>
<evidence type="ECO:0000256" key="1">
    <source>
        <dbReference type="ARBA" id="ARBA00004479"/>
    </source>
</evidence>
<evidence type="ECO:0000256" key="9">
    <source>
        <dbReference type="ARBA" id="ARBA00048679"/>
    </source>
</evidence>
<dbReference type="Gene3D" id="2.90.10.10">
    <property type="entry name" value="Bulb-type lectin domain"/>
    <property type="match status" value="1"/>
</dbReference>
<comment type="caution">
    <text evidence="12">The sequence shown here is derived from an EMBL/GenBank/DDBJ whole genome shotgun (WGS) entry which is preliminary data.</text>
</comment>
<dbReference type="Gene3D" id="1.10.510.10">
    <property type="entry name" value="Transferase(Phosphotransferase) domain 1"/>
    <property type="match status" value="1"/>
</dbReference>
<organism evidence="12 13">
    <name type="scientific">Eleusine coracana subsp. coracana</name>
    <dbReference type="NCBI Taxonomy" id="191504"/>
    <lineage>
        <taxon>Eukaryota</taxon>
        <taxon>Viridiplantae</taxon>
        <taxon>Streptophyta</taxon>
        <taxon>Embryophyta</taxon>
        <taxon>Tracheophyta</taxon>
        <taxon>Spermatophyta</taxon>
        <taxon>Magnoliopsida</taxon>
        <taxon>Liliopsida</taxon>
        <taxon>Poales</taxon>
        <taxon>Poaceae</taxon>
        <taxon>PACMAD clade</taxon>
        <taxon>Chloridoideae</taxon>
        <taxon>Cynodonteae</taxon>
        <taxon>Eleusininae</taxon>
        <taxon>Eleusine</taxon>
    </lineage>
</organism>
<evidence type="ECO:0000256" key="5">
    <source>
        <dbReference type="ARBA" id="ARBA00022989"/>
    </source>
</evidence>
<dbReference type="FunFam" id="2.90.10.10:FF:000007">
    <property type="entry name" value="Serine/threonine-protein kinase"/>
    <property type="match status" value="1"/>
</dbReference>
<evidence type="ECO:0000313" key="12">
    <source>
        <dbReference type="EMBL" id="GJN00830.1"/>
    </source>
</evidence>
<dbReference type="InterPro" id="IPR001480">
    <property type="entry name" value="Bulb-type_lectin_dom"/>
</dbReference>
<reference evidence="12" key="1">
    <citation type="journal article" date="2018" name="DNA Res.">
        <title>Multiple hybrid de novo genome assembly of finger millet, an orphan allotetraploid crop.</title>
        <authorList>
            <person name="Hatakeyama M."/>
            <person name="Aluri S."/>
            <person name="Balachadran M.T."/>
            <person name="Sivarajan S.R."/>
            <person name="Patrignani A."/>
            <person name="Gruter S."/>
            <person name="Poveda L."/>
            <person name="Shimizu-Inatsugi R."/>
            <person name="Baeten J."/>
            <person name="Francoijs K.J."/>
            <person name="Nataraja K.N."/>
            <person name="Reddy Y.A.N."/>
            <person name="Phadnis S."/>
            <person name="Ravikumar R.L."/>
            <person name="Schlapbach R."/>
            <person name="Sreeman S.M."/>
            <person name="Shimizu K.K."/>
        </authorList>
    </citation>
    <scope>NUCLEOTIDE SEQUENCE</scope>
</reference>
<dbReference type="EC" id="2.7.11.1" evidence="2"/>
<comment type="subcellular location">
    <subcellularLocation>
        <location evidence="1">Membrane</location>
        <topology evidence="1">Single-pass type I membrane protein</topology>
    </subcellularLocation>
</comment>
<sequence length="396" mass="44098">MAVRGVFSFTVTLFSFLLASSIARANEQSYLVRGSSISTQDDTTTILVSPNGTFSCGFYKVATNAFTFSIWFSRSSDKTVAWTANRDNPVNGKGSKFTFQKNGGLELTDYNGMAVWSTNTTATHADRVMLLDKGDLVVMDQQGQILWSSFDFPTDTLLPCQKMTWNTKLKGQFEASDQFGFQASDLGDEVMRRLTLDYDGNLRLYSLNISSGHWRMCLDKQDCQAFGYRKGPGKCYPKVLLFNGKKFPDPCIDIYLKVPEGTLSLVEMSPGQSMDCKVTEIEAYPSSQLLEGGPSGFQFGYFLSSALTLLVIEVLVDEGEGEMEMAVRHSAEILKKKLASEDQSWLLDVVDYRLNGDLNYSQAAMMVKIAVSCVEEDRTRRPTMSLVVETLLSVME</sequence>
<evidence type="ECO:0000313" key="13">
    <source>
        <dbReference type="Proteomes" id="UP001054889"/>
    </source>
</evidence>
<dbReference type="AlphaFoldDB" id="A0AAV5CRP9"/>
<evidence type="ECO:0000256" key="4">
    <source>
        <dbReference type="ARBA" id="ARBA00022729"/>
    </source>
</evidence>
<name>A0AAV5CRP9_ELECO</name>
<evidence type="ECO:0000256" key="2">
    <source>
        <dbReference type="ARBA" id="ARBA00012513"/>
    </source>
</evidence>
<dbReference type="GO" id="GO:0051707">
    <property type="term" value="P:response to other organism"/>
    <property type="evidence" value="ECO:0007669"/>
    <property type="project" value="UniProtKB-ARBA"/>
</dbReference>
<evidence type="ECO:0000256" key="10">
    <source>
        <dbReference type="SAM" id="SignalP"/>
    </source>
</evidence>
<dbReference type="CDD" id="cd00028">
    <property type="entry name" value="B_lectin"/>
    <property type="match status" value="1"/>
</dbReference>
<feature type="signal peptide" evidence="10">
    <location>
        <begin position="1"/>
        <end position="25"/>
    </location>
</feature>
<comment type="catalytic activity">
    <reaction evidence="9">
        <text>L-seryl-[protein] + ATP = O-phospho-L-seryl-[protein] + ADP + H(+)</text>
        <dbReference type="Rhea" id="RHEA:17989"/>
        <dbReference type="Rhea" id="RHEA-COMP:9863"/>
        <dbReference type="Rhea" id="RHEA-COMP:11604"/>
        <dbReference type="ChEBI" id="CHEBI:15378"/>
        <dbReference type="ChEBI" id="CHEBI:29999"/>
        <dbReference type="ChEBI" id="CHEBI:30616"/>
        <dbReference type="ChEBI" id="CHEBI:83421"/>
        <dbReference type="ChEBI" id="CHEBI:456216"/>
        <dbReference type="EC" id="2.7.11.1"/>
    </reaction>
</comment>
<dbReference type="PROSITE" id="PS50927">
    <property type="entry name" value="BULB_LECTIN"/>
    <property type="match status" value="1"/>
</dbReference>
<keyword evidence="3" id="KW-0812">Transmembrane</keyword>
<evidence type="ECO:0000256" key="7">
    <source>
        <dbReference type="ARBA" id="ARBA00023170"/>
    </source>
</evidence>
<dbReference type="EMBL" id="BQKI01000008">
    <property type="protein sequence ID" value="GJN00830.1"/>
    <property type="molecule type" value="Genomic_DNA"/>
</dbReference>
<evidence type="ECO:0000256" key="3">
    <source>
        <dbReference type="ARBA" id="ARBA00022692"/>
    </source>
</evidence>
<protein>
    <recommendedName>
        <fullName evidence="2">non-specific serine/threonine protein kinase</fullName>
        <ecNumber evidence="2">2.7.11.1</ecNumber>
    </recommendedName>
</protein>
<keyword evidence="5" id="KW-1133">Transmembrane helix</keyword>
<dbReference type="GO" id="GO:0016020">
    <property type="term" value="C:membrane"/>
    <property type="evidence" value="ECO:0007669"/>
    <property type="project" value="UniProtKB-SubCell"/>
</dbReference>
<keyword evidence="4 10" id="KW-0732">Signal</keyword>
<feature type="chain" id="PRO_5044000049" description="non-specific serine/threonine protein kinase" evidence="10">
    <location>
        <begin position="26"/>
        <end position="396"/>
    </location>
</feature>
<dbReference type="PANTHER" id="PTHR47974:SF31">
    <property type="entry name" value="RECEPTOR-LIKE SERINE_THREONINE-PROTEIN KINASE"/>
    <property type="match status" value="1"/>
</dbReference>
<keyword evidence="7" id="KW-0675">Receptor</keyword>
<dbReference type="GO" id="GO:0004674">
    <property type="term" value="F:protein serine/threonine kinase activity"/>
    <property type="evidence" value="ECO:0007669"/>
    <property type="project" value="UniProtKB-EC"/>
</dbReference>
<dbReference type="InterPro" id="IPR036426">
    <property type="entry name" value="Bulb-type_lectin_dom_sf"/>
</dbReference>
<keyword evidence="6" id="KW-0472">Membrane</keyword>
<reference evidence="12" key="2">
    <citation type="submission" date="2021-12" db="EMBL/GenBank/DDBJ databases">
        <title>Resequencing data analysis of finger millet.</title>
        <authorList>
            <person name="Hatakeyama M."/>
            <person name="Aluri S."/>
            <person name="Balachadran M.T."/>
            <person name="Sivarajan S.R."/>
            <person name="Poveda L."/>
            <person name="Shimizu-Inatsugi R."/>
            <person name="Schlapbach R."/>
            <person name="Sreeman S.M."/>
            <person name="Shimizu K.K."/>
        </authorList>
    </citation>
    <scope>NUCLEOTIDE SEQUENCE</scope>
</reference>
<comment type="catalytic activity">
    <reaction evidence="8">
        <text>L-threonyl-[protein] + ATP = O-phospho-L-threonyl-[protein] + ADP + H(+)</text>
        <dbReference type="Rhea" id="RHEA:46608"/>
        <dbReference type="Rhea" id="RHEA-COMP:11060"/>
        <dbReference type="Rhea" id="RHEA-COMP:11605"/>
        <dbReference type="ChEBI" id="CHEBI:15378"/>
        <dbReference type="ChEBI" id="CHEBI:30013"/>
        <dbReference type="ChEBI" id="CHEBI:30616"/>
        <dbReference type="ChEBI" id="CHEBI:61977"/>
        <dbReference type="ChEBI" id="CHEBI:456216"/>
        <dbReference type="EC" id="2.7.11.1"/>
    </reaction>
</comment>
<evidence type="ECO:0000256" key="8">
    <source>
        <dbReference type="ARBA" id="ARBA00047899"/>
    </source>
</evidence>
<dbReference type="PANTHER" id="PTHR47974">
    <property type="entry name" value="OS07G0415500 PROTEIN"/>
    <property type="match status" value="1"/>
</dbReference>